<dbReference type="AlphaFoldDB" id="A0A087DCD5"/>
<sequence length="146" mass="16613">MSERVLWIRLYVTGPTPSSGEVVGLRIENRQIHRVLFDAFFRPSAEREWDMLPTENGVVDLRDRLHISIYITPIELILSQATIIRGDCVERDLMFLQAAGIHIEKPVVARSIQAEHRRRLAQGIAVPAHTQELDCRPIPGALETIQ</sequence>
<protein>
    <submittedName>
        <fullName evidence="1">Uncharacterized protein</fullName>
    </submittedName>
</protein>
<gene>
    <name evidence="1" type="ORF">BISA_1350</name>
</gene>
<dbReference type="RefSeq" id="WP_033890400.1">
    <property type="nucleotide sequence ID" value="NZ_JDUT01000003.1"/>
</dbReference>
<dbReference type="OrthoDB" id="10007195at2"/>
<proteinExistence type="predicted"/>
<evidence type="ECO:0000313" key="1">
    <source>
        <dbReference type="EMBL" id="KFI93185.1"/>
    </source>
</evidence>
<organism evidence="1 2">
    <name type="scientific">Bifidobacterium saguini DSM 23967</name>
    <dbReference type="NCBI Taxonomy" id="1437607"/>
    <lineage>
        <taxon>Bacteria</taxon>
        <taxon>Bacillati</taxon>
        <taxon>Actinomycetota</taxon>
        <taxon>Actinomycetes</taxon>
        <taxon>Bifidobacteriales</taxon>
        <taxon>Bifidobacteriaceae</taxon>
        <taxon>Bifidobacterium</taxon>
    </lineage>
</organism>
<dbReference type="STRING" id="1437607.BISA_1350"/>
<evidence type="ECO:0000313" key="2">
    <source>
        <dbReference type="Proteomes" id="UP000029066"/>
    </source>
</evidence>
<accession>A0A087DCD5</accession>
<dbReference type="EMBL" id="JGZN01000006">
    <property type="protein sequence ID" value="KFI93185.1"/>
    <property type="molecule type" value="Genomic_DNA"/>
</dbReference>
<dbReference type="Proteomes" id="UP000029066">
    <property type="component" value="Unassembled WGS sequence"/>
</dbReference>
<name>A0A087DCD5_9BIFI</name>
<comment type="caution">
    <text evidence="1">The sequence shown here is derived from an EMBL/GenBank/DDBJ whole genome shotgun (WGS) entry which is preliminary data.</text>
</comment>
<reference evidence="1 2" key="1">
    <citation type="submission" date="2014-03" db="EMBL/GenBank/DDBJ databases">
        <title>Genomics of Bifidobacteria.</title>
        <authorList>
            <person name="Ventura M."/>
            <person name="Milani C."/>
            <person name="Lugli G.A."/>
        </authorList>
    </citation>
    <scope>NUCLEOTIDE SEQUENCE [LARGE SCALE GENOMIC DNA]</scope>
    <source>
        <strain evidence="1 2">DSM 23967</strain>
    </source>
</reference>